<accession>A0A6G1EB95</accession>
<protein>
    <submittedName>
        <fullName evidence="1">Uncharacterized protein</fullName>
    </submittedName>
</protein>
<dbReference type="AlphaFoldDB" id="A0A6G1EB95"/>
<gene>
    <name evidence="1" type="ORF">E2562_021605</name>
</gene>
<sequence length="100" mass="10615">MGASYRPGGVDQHDPSIVGEQLVRARAKGAKLLQAAPPKATKLLQKAKARQSVPAHAKDLAAEVGRLLERLEASQAELNGLRLLRTEVSGKVLLRSTQGA</sequence>
<dbReference type="Proteomes" id="UP000479710">
    <property type="component" value="Unassembled WGS sequence"/>
</dbReference>
<name>A0A6G1EB95_9ORYZ</name>
<proteinExistence type="predicted"/>
<evidence type="ECO:0000313" key="2">
    <source>
        <dbReference type="Proteomes" id="UP000479710"/>
    </source>
</evidence>
<dbReference type="EMBL" id="SPHZ02000004">
    <property type="protein sequence ID" value="KAF0922017.1"/>
    <property type="molecule type" value="Genomic_DNA"/>
</dbReference>
<evidence type="ECO:0000313" key="1">
    <source>
        <dbReference type="EMBL" id="KAF0922017.1"/>
    </source>
</evidence>
<keyword evidence="2" id="KW-1185">Reference proteome</keyword>
<reference evidence="1 2" key="1">
    <citation type="submission" date="2019-11" db="EMBL/GenBank/DDBJ databases">
        <title>Whole genome sequence of Oryza granulata.</title>
        <authorList>
            <person name="Li W."/>
        </authorList>
    </citation>
    <scope>NUCLEOTIDE SEQUENCE [LARGE SCALE GENOMIC DNA]</scope>
    <source>
        <strain evidence="2">cv. Menghai</strain>
        <tissue evidence="1">Leaf</tissue>
    </source>
</reference>
<comment type="caution">
    <text evidence="1">The sequence shown here is derived from an EMBL/GenBank/DDBJ whole genome shotgun (WGS) entry which is preliminary data.</text>
</comment>
<organism evidence="1 2">
    <name type="scientific">Oryza meyeriana var. granulata</name>
    <dbReference type="NCBI Taxonomy" id="110450"/>
    <lineage>
        <taxon>Eukaryota</taxon>
        <taxon>Viridiplantae</taxon>
        <taxon>Streptophyta</taxon>
        <taxon>Embryophyta</taxon>
        <taxon>Tracheophyta</taxon>
        <taxon>Spermatophyta</taxon>
        <taxon>Magnoliopsida</taxon>
        <taxon>Liliopsida</taxon>
        <taxon>Poales</taxon>
        <taxon>Poaceae</taxon>
        <taxon>BOP clade</taxon>
        <taxon>Oryzoideae</taxon>
        <taxon>Oryzeae</taxon>
        <taxon>Oryzinae</taxon>
        <taxon>Oryza</taxon>
        <taxon>Oryza meyeriana</taxon>
    </lineage>
</organism>